<dbReference type="Gene3D" id="1.10.3720.10">
    <property type="entry name" value="MetI-like"/>
    <property type="match status" value="1"/>
</dbReference>
<evidence type="ECO:0000313" key="9">
    <source>
        <dbReference type="EMBL" id="KRM27411.1"/>
    </source>
</evidence>
<comment type="caution">
    <text evidence="9">The sequence shown here is derived from an EMBL/GenBank/DDBJ whole genome shotgun (WGS) entry which is preliminary data.</text>
</comment>
<dbReference type="GO" id="GO:0055085">
    <property type="term" value="P:transmembrane transport"/>
    <property type="evidence" value="ECO:0007669"/>
    <property type="project" value="InterPro"/>
</dbReference>
<gene>
    <name evidence="9" type="ORF">FC91_GL002620</name>
</gene>
<dbReference type="Pfam" id="PF00528">
    <property type="entry name" value="BPD_transp_1"/>
    <property type="match status" value="1"/>
</dbReference>
<dbReference type="Proteomes" id="UP000050949">
    <property type="component" value="Unassembled WGS sequence"/>
</dbReference>
<evidence type="ECO:0000256" key="7">
    <source>
        <dbReference type="RuleBase" id="RU363032"/>
    </source>
</evidence>
<evidence type="ECO:0000256" key="4">
    <source>
        <dbReference type="ARBA" id="ARBA00022692"/>
    </source>
</evidence>
<reference evidence="9 10" key="1">
    <citation type="journal article" date="2015" name="Genome Announc.">
        <title>Expanding the biotechnology potential of lactobacilli through comparative genomics of 213 strains and associated genera.</title>
        <authorList>
            <person name="Sun Z."/>
            <person name="Harris H.M."/>
            <person name="McCann A."/>
            <person name="Guo C."/>
            <person name="Argimon S."/>
            <person name="Zhang W."/>
            <person name="Yang X."/>
            <person name="Jeffery I.B."/>
            <person name="Cooney J.C."/>
            <person name="Kagawa T.F."/>
            <person name="Liu W."/>
            <person name="Song Y."/>
            <person name="Salvetti E."/>
            <person name="Wrobel A."/>
            <person name="Rasinkangas P."/>
            <person name="Parkhill J."/>
            <person name="Rea M.C."/>
            <person name="O'Sullivan O."/>
            <person name="Ritari J."/>
            <person name="Douillard F.P."/>
            <person name="Paul Ross R."/>
            <person name="Yang R."/>
            <person name="Briner A.E."/>
            <person name="Felis G.E."/>
            <person name="de Vos W.M."/>
            <person name="Barrangou R."/>
            <person name="Klaenhammer T.R."/>
            <person name="Caufield P.W."/>
            <person name="Cui Y."/>
            <person name="Zhang H."/>
            <person name="O'Toole P.W."/>
        </authorList>
    </citation>
    <scope>NUCLEOTIDE SEQUENCE [LARGE SCALE GENOMIC DNA]</scope>
    <source>
        <strain evidence="9 10">DSM 16991</strain>
    </source>
</reference>
<evidence type="ECO:0000259" key="8">
    <source>
        <dbReference type="PROSITE" id="PS50928"/>
    </source>
</evidence>
<dbReference type="AlphaFoldDB" id="A0A0R1XKM0"/>
<organism evidence="9 10">
    <name type="scientific">Schleiferilactobacillus harbinensis DSM 16991</name>
    <dbReference type="NCBI Taxonomy" id="1122147"/>
    <lineage>
        <taxon>Bacteria</taxon>
        <taxon>Bacillati</taxon>
        <taxon>Bacillota</taxon>
        <taxon>Bacilli</taxon>
        <taxon>Lactobacillales</taxon>
        <taxon>Lactobacillaceae</taxon>
        <taxon>Schleiferilactobacillus</taxon>
    </lineage>
</organism>
<protein>
    <recommendedName>
        <fullName evidence="8">ABC transmembrane type-1 domain-containing protein</fullName>
    </recommendedName>
</protein>
<name>A0A0R1XKM0_9LACO</name>
<dbReference type="OrthoDB" id="9810086at2"/>
<evidence type="ECO:0000256" key="2">
    <source>
        <dbReference type="ARBA" id="ARBA00022448"/>
    </source>
</evidence>
<evidence type="ECO:0000313" key="10">
    <source>
        <dbReference type="Proteomes" id="UP000050949"/>
    </source>
</evidence>
<dbReference type="PATRIC" id="fig|1122147.4.peg.2701"/>
<dbReference type="EMBL" id="AZFW01000050">
    <property type="protein sequence ID" value="KRM27411.1"/>
    <property type="molecule type" value="Genomic_DNA"/>
</dbReference>
<evidence type="ECO:0000256" key="5">
    <source>
        <dbReference type="ARBA" id="ARBA00022989"/>
    </source>
</evidence>
<evidence type="ECO:0000256" key="6">
    <source>
        <dbReference type="ARBA" id="ARBA00023136"/>
    </source>
</evidence>
<dbReference type="RefSeq" id="WP_027827667.1">
    <property type="nucleotide sequence ID" value="NZ_AUEH01000005.1"/>
</dbReference>
<evidence type="ECO:0000256" key="3">
    <source>
        <dbReference type="ARBA" id="ARBA00022475"/>
    </source>
</evidence>
<dbReference type="CDD" id="cd06261">
    <property type="entry name" value="TM_PBP2"/>
    <property type="match status" value="1"/>
</dbReference>
<dbReference type="PANTHER" id="PTHR43744">
    <property type="entry name" value="ABC TRANSPORTER PERMEASE PROTEIN MG189-RELATED-RELATED"/>
    <property type="match status" value="1"/>
</dbReference>
<keyword evidence="2 7" id="KW-0813">Transport</keyword>
<dbReference type="SUPFAM" id="SSF161098">
    <property type="entry name" value="MetI-like"/>
    <property type="match status" value="1"/>
</dbReference>
<dbReference type="InterPro" id="IPR035906">
    <property type="entry name" value="MetI-like_sf"/>
</dbReference>
<proteinExistence type="inferred from homology"/>
<dbReference type="PROSITE" id="PS50928">
    <property type="entry name" value="ABC_TM1"/>
    <property type="match status" value="1"/>
</dbReference>
<dbReference type="GO" id="GO:0005886">
    <property type="term" value="C:plasma membrane"/>
    <property type="evidence" value="ECO:0007669"/>
    <property type="project" value="UniProtKB-SubCell"/>
</dbReference>
<comment type="similarity">
    <text evidence="7">Belongs to the binding-protein-dependent transport system permease family.</text>
</comment>
<keyword evidence="6" id="KW-0472">Membrane</keyword>
<sequence length="138" mass="15872">MFLLRNFFSSIPRSLSESAEMDGAPEMTILFKIILPVAKPALATIGLFSALGYWNTWFGALLYIFDPNLYPLQFLIMKNVETIQEATRQGVPFPQPICRISLPRWTPLWSPLAPLSYSIHLSRNTSLLVWRWCSRPRI</sequence>
<comment type="subcellular location">
    <subcellularLocation>
        <location evidence="1 7">Cell membrane</location>
        <topology evidence="1 7">Multi-pass membrane protein</topology>
    </subcellularLocation>
</comment>
<dbReference type="eggNOG" id="COG0395">
    <property type="taxonomic scope" value="Bacteria"/>
</dbReference>
<keyword evidence="4" id="KW-0812">Transmembrane</keyword>
<dbReference type="PANTHER" id="PTHR43744:SF9">
    <property type="entry name" value="POLYGALACTURONAN_RHAMNOGALACTURONAN TRANSPORT SYSTEM PERMEASE PROTEIN YTCP"/>
    <property type="match status" value="1"/>
</dbReference>
<feature type="domain" description="ABC transmembrane type-1" evidence="8">
    <location>
        <begin position="1"/>
        <end position="130"/>
    </location>
</feature>
<dbReference type="InterPro" id="IPR000515">
    <property type="entry name" value="MetI-like"/>
</dbReference>
<keyword evidence="5" id="KW-1133">Transmembrane helix</keyword>
<keyword evidence="3" id="KW-1003">Cell membrane</keyword>
<accession>A0A0R1XKM0</accession>
<evidence type="ECO:0000256" key="1">
    <source>
        <dbReference type="ARBA" id="ARBA00004651"/>
    </source>
</evidence>